<keyword evidence="4" id="KW-1185">Reference proteome</keyword>
<dbReference type="EMBL" id="JBEJUE010000003">
    <property type="protein sequence ID" value="MER0423713.1"/>
    <property type="molecule type" value="Genomic_DNA"/>
</dbReference>
<dbReference type="RefSeq" id="WP_094212615.1">
    <property type="nucleotide sequence ID" value="NZ_CP108588.1"/>
</dbReference>
<evidence type="ECO:0000313" key="4">
    <source>
        <dbReference type="Proteomes" id="UP001456562"/>
    </source>
</evidence>
<proteinExistence type="predicted"/>
<name>A0A6N9VDN9_STRMI</name>
<dbReference type="EMBL" id="JAAGME010001182">
    <property type="protein sequence ID" value="NEB70990.1"/>
    <property type="molecule type" value="Genomic_DNA"/>
</dbReference>
<gene>
    <name evidence="1" type="ORF">ABR748_05765</name>
    <name evidence="2" type="ORF">G3I39_28595</name>
</gene>
<accession>A0A6N9VDN9</accession>
<organism evidence="2 3">
    <name type="scientific">Streptomyces microflavus</name>
    <name type="common">Streptomyces lipmanii</name>
    <dbReference type="NCBI Taxonomy" id="1919"/>
    <lineage>
        <taxon>Bacteria</taxon>
        <taxon>Bacillati</taxon>
        <taxon>Actinomycetota</taxon>
        <taxon>Actinomycetes</taxon>
        <taxon>Kitasatosporales</taxon>
        <taxon>Streptomycetaceae</taxon>
        <taxon>Streptomyces</taxon>
    </lineage>
</organism>
<dbReference type="AlphaFoldDB" id="A0A6N9VDN9"/>
<dbReference type="Proteomes" id="UP001456562">
    <property type="component" value="Unassembled WGS sequence"/>
</dbReference>
<sequence length="202" mass="21916">MPGRGTPPAPDSPHHALAELLTRQLVAETEAARPLSETSVALGAVRLATSTDGSGPRPQVDAAAVEAYWQNVRLPSPPTEREALLVYGLIYQVHDDHRRNEVEPEQICHHVRQAGLEPILLRTAAPLTPAELLTVRYARSHGHPAWRYCLVPMDDAQLVRAVHTDRAATAEHVEAALTLAAAMPGTPETVISQLQARLRLTG</sequence>
<reference evidence="1 4" key="2">
    <citation type="submission" date="2024-01" db="EMBL/GenBank/DDBJ databases">
        <title>Metagenomic exploration of the rhizosphere soil microbial community and their significance in facilitating the development of wild simulated ginseng.</title>
        <authorList>
            <person name="Huang J."/>
        </authorList>
    </citation>
    <scope>NUCLEOTIDE SEQUENCE [LARGE SCALE GENOMIC DNA]</scope>
    <source>
        <strain evidence="1 4">WY141</strain>
    </source>
</reference>
<evidence type="ECO:0000313" key="1">
    <source>
        <dbReference type="EMBL" id="MER0423713.1"/>
    </source>
</evidence>
<evidence type="ECO:0000313" key="3">
    <source>
        <dbReference type="Proteomes" id="UP000471648"/>
    </source>
</evidence>
<dbReference type="Proteomes" id="UP000471648">
    <property type="component" value="Unassembled WGS sequence"/>
</dbReference>
<comment type="caution">
    <text evidence="2">The sequence shown here is derived from an EMBL/GenBank/DDBJ whole genome shotgun (WGS) entry which is preliminary data.</text>
</comment>
<evidence type="ECO:0000313" key="2">
    <source>
        <dbReference type="EMBL" id="NEB70990.1"/>
    </source>
</evidence>
<protein>
    <submittedName>
        <fullName evidence="2">Uncharacterized protein</fullName>
    </submittedName>
</protein>
<reference evidence="2 3" key="1">
    <citation type="submission" date="2020-01" db="EMBL/GenBank/DDBJ databases">
        <title>Insect and environment-associated Actinomycetes.</title>
        <authorList>
            <person name="Currrie C."/>
            <person name="Chevrette M."/>
            <person name="Carlson C."/>
            <person name="Stubbendieck R."/>
            <person name="Wendt-Pienkowski E."/>
        </authorList>
    </citation>
    <scope>NUCLEOTIDE SEQUENCE [LARGE SCALE GENOMIC DNA]</scope>
    <source>
        <strain evidence="2 3">SID14438</strain>
    </source>
</reference>